<dbReference type="PANTHER" id="PTHR31664">
    <property type="entry name" value="PROTEIN CBG16427"/>
    <property type="match status" value="1"/>
</dbReference>
<dbReference type="EMBL" id="CP134878">
    <property type="protein sequence ID" value="WNM18915.1"/>
    <property type="molecule type" value="Genomic_DNA"/>
</dbReference>
<proteinExistence type="predicted"/>
<gene>
    <name evidence="4" type="ORF">RN605_06290</name>
    <name evidence="3" type="ORF">RN608_12990</name>
</gene>
<dbReference type="InterPro" id="IPR037401">
    <property type="entry name" value="SnoaL-like"/>
</dbReference>
<dbReference type="Proteomes" id="UP001304515">
    <property type="component" value="Chromosome"/>
</dbReference>
<sequence length="165" mass="18205">MKKIIANGFLALFFILLTVSCNKTKASSGFDSAPKTETNLEEVKNAVIGVNEIFVIAFNKGDANMMADCYTTDAKFMLPNGKSVVGKENIKAHFESMLAKGVPTFALKTTGTWGDSETMSAEMEWLMADKEGNVIDNGKALEIFKKEDGKWKIFRDIFNSDNPVK</sequence>
<name>A0AA96J2B5_9FLAO</name>
<evidence type="ECO:0000313" key="5">
    <source>
        <dbReference type="Proteomes" id="UP001304515"/>
    </source>
</evidence>
<feature type="signal peptide" evidence="1">
    <location>
        <begin position="1"/>
        <end position="26"/>
    </location>
</feature>
<accession>A0AA96J2B5</accession>
<dbReference type="PANTHER" id="PTHR31664:SF8">
    <property type="entry name" value="DUF4440 DOMAIN-CONTAINING PROTEIN"/>
    <property type="match status" value="1"/>
</dbReference>
<organism evidence="3">
    <name type="scientific">Flavobacterium capsici</name>
    <dbReference type="NCBI Taxonomy" id="3075618"/>
    <lineage>
        <taxon>Bacteria</taxon>
        <taxon>Pseudomonadati</taxon>
        <taxon>Bacteroidota</taxon>
        <taxon>Flavobacteriia</taxon>
        <taxon>Flavobacteriales</taxon>
        <taxon>Flavobacteriaceae</taxon>
        <taxon>Flavobacterium</taxon>
    </lineage>
</organism>
<keyword evidence="5" id="KW-1185">Reference proteome</keyword>
<evidence type="ECO:0000313" key="3">
    <source>
        <dbReference type="EMBL" id="WNM18915.1"/>
    </source>
</evidence>
<dbReference type="Pfam" id="PF12680">
    <property type="entry name" value="SnoaL_2"/>
    <property type="match status" value="1"/>
</dbReference>
<dbReference type="SUPFAM" id="SSF54427">
    <property type="entry name" value="NTF2-like"/>
    <property type="match status" value="1"/>
</dbReference>
<evidence type="ECO:0000256" key="1">
    <source>
        <dbReference type="SAM" id="SignalP"/>
    </source>
</evidence>
<dbReference type="EMBL" id="CP134890">
    <property type="protein sequence ID" value="WNM22965.1"/>
    <property type="molecule type" value="Genomic_DNA"/>
</dbReference>
<feature type="domain" description="SnoaL-like" evidence="2">
    <location>
        <begin position="54"/>
        <end position="152"/>
    </location>
</feature>
<dbReference type="Gene3D" id="3.10.450.50">
    <property type="match status" value="1"/>
</dbReference>
<dbReference type="KEGG" id="fcj:RN605_06290"/>
<feature type="chain" id="PRO_5044705377" evidence="1">
    <location>
        <begin position="27"/>
        <end position="165"/>
    </location>
</feature>
<dbReference type="PROSITE" id="PS51257">
    <property type="entry name" value="PROKAR_LIPOPROTEIN"/>
    <property type="match status" value="1"/>
</dbReference>
<protein>
    <submittedName>
        <fullName evidence="3">SgcJ/EcaC family oxidoreductase</fullName>
    </submittedName>
</protein>
<dbReference type="RefSeq" id="WP_313323198.1">
    <property type="nucleotide sequence ID" value="NZ_CP134878.1"/>
</dbReference>
<reference evidence="3 5" key="1">
    <citation type="submission" date="2023-09" db="EMBL/GenBank/DDBJ databases">
        <title>Flavobacterium sp. a novel bacteria isolate from Pepper rhizosphere.</title>
        <authorList>
            <person name="Peng Y."/>
            <person name="Lee J."/>
        </authorList>
    </citation>
    <scope>NUCLEOTIDE SEQUENCE</scope>
    <source>
        <strain evidence="3">PMR2A8</strain>
        <strain evidence="4 5">PMTSA4</strain>
    </source>
</reference>
<evidence type="ECO:0000259" key="2">
    <source>
        <dbReference type="Pfam" id="PF12680"/>
    </source>
</evidence>
<dbReference type="InterPro" id="IPR011944">
    <property type="entry name" value="Steroid_delta5-4_isomerase"/>
</dbReference>
<evidence type="ECO:0000313" key="4">
    <source>
        <dbReference type="EMBL" id="WNM22965.1"/>
    </source>
</evidence>
<dbReference type="InterPro" id="IPR032710">
    <property type="entry name" value="NTF2-like_dom_sf"/>
</dbReference>
<keyword evidence="1" id="KW-0732">Signal</keyword>
<dbReference type="AlphaFoldDB" id="A0AA96J2B5"/>
<accession>A0AA96J649</accession>
<dbReference type="NCBIfam" id="TIGR02246">
    <property type="entry name" value="SgcJ/EcaC family oxidoreductase"/>
    <property type="match status" value="1"/>
</dbReference>